<dbReference type="OrthoDB" id="9779930at2"/>
<comment type="caution">
    <text evidence="7">The sequence shown here is derived from an EMBL/GenBank/DDBJ whole genome shotgun (WGS) entry which is preliminary data.</text>
</comment>
<evidence type="ECO:0000256" key="6">
    <source>
        <dbReference type="RuleBase" id="RU365089"/>
    </source>
</evidence>
<dbReference type="GO" id="GO:0004803">
    <property type="term" value="F:transposase activity"/>
    <property type="evidence" value="ECO:0007669"/>
    <property type="project" value="UniProtKB-UniRule"/>
</dbReference>
<keyword evidence="3 6" id="KW-0815">Transposition</keyword>
<evidence type="ECO:0000313" key="8">
    <source>
        <dbReference type="Proteomes" id="UP000214588"/>
    </source>
</evidence>
<keyword evidence="5 6" id="KW-0233">DNA recombination</keyword>
<evidence type="ECO:0000256" key="2">
    <source>
        <dbReference type="ARBA" id="ARBA00010961"/>
    </source>
</evidence>
<keyword evidence="6" id="KW-0814">Transposable element</keyword>
<keyword evidence="8" id="KW-1185">Reference proteome</keyword>
<dbReference type="EMBL" id="NIQC01000013">
    <property type="protein sequence ID" value="OWZ83687.1"/>
    <property type="molecule type" value="Genomic_DNA"/>
</dbReference>
<keyword evidence="4 6" id="KW-0238">DNA-binding</keyword>
<name>A0A226C011_9FIRM</name>
<dbReference type="GO" id="GO:0003677">
    <property type="term" value="F:DNA binding"/>
    <property type="evidence" value="ECO:0007669"/>
    <property type="project" value="UniProtKB-UniRule"/>
</dbReference>
<gene>
    <name evidence="7" type="ORF">CDO51_06970</name>
</gene>
<comment type="function">
    <text evidence="1 6">Required for the transposition of the insertion element.</text>
</comment>
<dbReference type="Pfam" id="PF00872">
    <property type="entry name" value="Transposase_mut"/>
    <property type="match status" value="1"/>
</dbReference>
<evidence type="ECO:0000256" key="4">
    <source>
        <dbReference type="ARBA" id="ARBA00023125"/>
    </source>
</evidence>
<dbReference type="InterPro" id="IPR001207">
    <property type="entry name" value="Transposase_mutator"/>
</dbReference>
<evidence type="ECO:0000256" key="3">
    <source>
        <dbReference type="ARBA" id="ARBA00022578"/>
    </source>
</evidence>
<dbReference type="AlphaFoldDB" id="A0A226C011"/>
<evidence type="ECO:0000256" key="1">
    <source>
        <dbReference type="ARBA" id="ARBA00002190"/>
    </source>
</evidence>
<accession>A0A226C011</accession>
<organism evidence="7 8">
    <name type="scientific">Natranaerobius trueperi</name>
    <dbReference type="NCBI Taxonomy" id="759412"/>
    <lineage>
        <taxon>Bacteria</taxon>
        <taxon>Bacillati</taxon>
        <taxon>Bacillota</taxon>
        <taxon>Clostridia</taxon>
        <taxon>Natranaerobiales</taxon>
        <taxon>Natranaerobiaceae</taxon>
        <taxon>Natranaerobius</taxon>
    </lineage>
</organism>
<protein>
    <recommendedName>
        <fullName evidence="6">Mutator family transposase</fullName>
    </recommendedName>
</protein>
<evidence type="ECO:0000256" key="5">
    <source>
        <dbReference type="ARBA" id="ARBA00023172"/>
    </source>
</evidence>
<comment type="similarity">
    <text evidence="2 6">Belongs to the transposase mutator family.</text>
</comment>
<evidence type="ECO:0000313" key="7">
    <source>
        <dbReference type="EMBL" id="OWZ83687.1"/>
    </source>
</evidence>
<reference evidence="7 8" key="1">
    <citation type="submission" date="2017-06" db="EMBL/GenBank/DDBJ databases">
        <title>Draft Genome Sequence of Natranaerobius trueperi halophilic, alkalithermophilic bacteria from soda lakes.</title>
        <authorList>
            <person name="Zhao B."/>
        </authorList>
    </citation>
    <scope>NUCLEOTIDE SEQUENCE [LARGE SCALE GENOMIC DNA]</scope>
    <source>
        <strain evidence="7 8">DSM 18760</strain>
    </source>
</reference>
<dbReference type="PANTHER" id="PTHR33217">
    <property type="entry name" value="TRANSPOSASE FOR INSERTION SEQUENCE ELEMENT IS1081"/>
    <property type="match status" value="1"/>
</dbReference>
<proteinExistence type="inferred from homology"/>
<dbReference type="Proteomes" id="UP000214588">
    <property type="component" value="Unassembled WGS sequence"/>
</dbReference>
<dbReference type="GO" id="GO:0006313">
    <property type="term" value="P:DNA transposition"/>
    <property type="evidence" value="ECO:0007669"/>
    <property type="project" value="UniProtKB-UniRule"/>
</dbReference>
<dbReference type="PANTHER" id="PTHR33217:SF8">
    <property type="entry name" value="MUTATOR FAMILY TRANSPOSASE"/>
    <property type="match status" value="1"/>
</dbReference>
<sequence>MESYNRQLRKVTKSKSIFPTDESLLKMLYLAIMDITKKWTMRTKNWAQILGQLSIYFEGRI</sequence>